<protein>
    <submittedName>
        <fullName evidence="1">Uncharacterized protein</fullName>
    </submittedName>
</protein>
<dbReference type="EMBL" id="PXYT01000065">
    <property type="protein sequence ID" value="PSR24899.1"/>
    <property type="molecule type" value="Genomic_DNA"/>
</dbReference>
<gene>
    <name evidence="1" type="ORF">C7B43_18065</name>
</gene>
<dbReference type="AlphaFoldDB" id="A0A2T2WRM9"/>
<evidence type="ECO:0000313" key="2">
    <source>
        <dbReference type="Proteomes" id="UP000242699"/>
    </source>
</evidence>
<name>A0A2T2WRM9_9FIRM</name>
<proteinExistence type="predicted"/>
<sequence>MISIEQFRAAYRLLTKMREKASERIHDPVQLEQIHGQAEELFVLILEKLSQTQPLTVKRVTQEVSRWLTNLGIEKPAETGKPTSGSLIPAILSTYEKFDLD</sequence>
<accession>A0A2T2WRM9</accession>
<organism evidence="1 2">
    <name type="scientific">Sulfobacillus benefaciens</name>
    <dbReference type="NCBI Taxonomy" id="453960"/>
    <lineage>
        <taxon>Bacteria</taxon>
        <taxon>Bacillati</taxon>
        <taxon>Bacillota</taxon>
        <taxon>Clostridia</taxon>
        <taxon>Eubacteriales</taxon>
        <taxon>Clostridiales Family XVII. Incertae Sedis</taxon>
        <taxon>Sulfobacillus</taxon>
    </lineage>
</organism>
<reference evidence="1 2" key="1">
    <citation type="journal article" date="2014" name="BMC Genomics">
        <title>Comparison of environmental and isolate Sulfobacillus genomes reveals diverse carbon, sulfur, nitrogen, and hydrogen metabolisms.</title>
        <authorList>
            <person name="Justice N.B."/>
            <person name="Norman A."/>
            <person name="Brown C.T."/>
            <person name="Singh A."/>
            <person name="Thomas B.C."/>
            <person name="Banfield J.F."/>
        </authorList>
    </citation>
    <scope>NUCLEOTIDE SEQUENCE [LARGE SCALE GENOMIC DNA]</scope>
    <source>
        <strain evidence="1">AMDSBA1</strain>
    </source>
</reference>
<dbReference type="Proteomes" id="UP000242699">
    <property type="component" value="Unassembled WGS sequence"/>
</dbReference>
<comment type="caution">
    <text evidence="1">The sequence shown here is derived from an EMBL/GenBank/DDBJ whole genome shotgun (WGS) entry which is preliminary data.</text>
</comment>
<evidence type="ECO:0000313" key="1">
    <source>
        <dbReference type="EMBL" id="PSR24899.1"/>
    </source>
</evidence>